<keyword evidence="1 6" id="KW-0690">Ribosome biogenesis</keyword>
<evidence type="ECO:0000256" key="5">
    <source>
        <dbReference type="ARBA" id="ARBA00023242"/>
    </source>
</evidence>
<dbReference type="FunFam" id="2.130.10.10:FF:001327">
    <property type="entry name" value="Ribosome biogenesis protein BOP1 homolog"/>
    <property type="match status" value="1"/>
</dbReference>
<organism evidence="10 11">
    <name type="scientific">Caenorhabditis remanei</name>
    <name type="common">Caenorhabditis vulgaris</name>
    <dbReference type="NCBI Taxonomy" id="31234"/>
    <lineage>
        <taxon>Eukaryota</taxon>
        <taxon>Metazoa</taxon>
        <taxon>Ecdysozoa</taxon>
        <taxon>Nematoda</taxon>
        <taxon>Chromadorea</taxon>
        <taxon>Rhabditida</taxon>
        <taxon>Rhabditina</taxon>
        <taxon>Rhabditomorpha</taxon>
        <taxon>Rhabditoidea</taxon>
        <taxon>Rhabditidae</taxon>
        <taxon>Peloderinae</taxon>
        <taxon>Caenorhabditis</taxon>
    </lineage>
</organism>
<dbReference type="InterPro" id="IPR012953">
    <property type="entry name" value="BOP1_N_dom"/>
</dbReference>
<dbReference type="InterPro" id="IPR028598">
    <property type="entry name" value="BOP1/Erb1"/>
</dbReference>
<dbReference type="InterPro" id="IPR015943">
    <property type="entry name" value="WD40/YVTN_repeat-like_dom_sf"/>
</dbReference>
<dbReference type="KEGG" id="crq:GCK72_006642"/>
<evidence type="ECO:0000256" key="4">
    <source>
        <dbReference type="ARBA" id="ARBA00022737"/>
    </source>
</evidence>
<feature type="domain" description="BOP1 N-terminal" evidence="9">
    <location>
        <begin position="247"/>
        <end position="509"/>
    </location>
</feature>
<dbReference type="RefSeq" id="XP_003113529.2">
    <property type="nucleotide sequence ID" value="XM_003113481.2"/>
</dbReference>
<gene>
    <name evidence="10" type="ORF">GCK72_006642</name>
</gene>
<dbReference type="InterPro" id="IPR001680">
    <property type="entry name" value="WD40_rpt"/>
</dbReference>
<dbReference type="SMART" id="SM00320">
    <property type="entry name" value="WD40"/>
    <property type="match status" value="6"/>
</dbReference>
<feature type="transmembrane region" description="Helical" evidence="8">
    <location>
        <begin position="78"/>
        <end position="105"/>
    </location>
</feature>
<evidence type="ECO:0000256" key="3">
    <source>
        <dbReference type="ARBA" id="ARBA00022574"/>
    </source>
</evidence>
<dbReference type="PROSITE" id="PS50294">
    <property type="entry name" value="WD_REPEATS_REGION"/>
    <property type="match status" value="1"/>
</dbReference>
<dbReference type="EMBL" id="WUAV01000002">
    <property type="protein sequence ID" value="KAF1766684.1"/>
    <property type="molecule type" value="Genomic_DNA"/>
</dbReference>
<feature type="repeat" description="WD" evidence="7">
    <location>
        <begin position="761"/>
        <end position="792"/>
    </location>
</feature>
<keyword evidence="8" id="KW-0472">Membrane</keyword>
<dbReference type="GO" id="GO:0000463">
    <property type="term" value="P:maturation of LSU-rRNA from tricistronic rRNA transcript (SSU-rRNA, 5.8S rRNA, LSU-rRNA)"/>
    <property type="evidence" value="ECO:0007669"/>
    <property type="project" value="UniProtKB-UniRule"/>
</dbReference>
<dbReference type="Pfam" id="PF00400">
    <property type="entry name" value="WD40"/>
    <property type="match status" value="3"/>
</dbReference>
<dbReference type="GO" id="GO:0043021">
    <property type="term" value="F:ribonucleoprotein complex binding"/>
    <property type="evidence" value="ECO:0007669"/>
    <property type="project" value="UniProtKB-UniRule"/>
</dbReference>
<protein>
    <recommendedName>
        <fullName evidence="6">Ribosome biogenesis protein BOP1 homolog</fullName>
    </recommendedName>
</protein>
<dbReference type="SUPFAM" id="SSF50978">
    <property type="entry name" value="WD40 repeat-like"/>
    <property type="match status" value="1"/>
</dbReference>
<dbReference type="GeneID" id="9815925"/>
<feature type="repeat" description="WD" evidence="7">
    <location>
        <begin position="516"/>
        <end position="558"/>
    </location>
</feature>
<evidence type="ECO:0000313" key="11">
    <source>
        <dbReference type="Proteomes" id="UP000483820"/>
    </source>
</evidence>
<reference evidence="10 11" key="1">
    <citation type="submission" date="2019-12" db="EMBL/GenBank/DDBJ databases">
        <title>Chromosome-level assembly of the Caenorhabditis remanei genome.</title>
        <authorList>
            <person name="Teterina A.A."/>
            <person name="Willis J.H."/>
            <person name="Phillips P.C."/>
        </authorList>
    </citation>
    <scope>NUCLEOTIDE SEQUENCE [LARGE SCALE GENOMIC DNA]</scope>
    <source>
        <strain evidence="10 11">PX506</strain>
        <tissue evidence="10">Whole organism</tissue>
    </source>
</reference>
<evidence type="ECO:0000256" key="2">
    <source>
        <dbReference type="ARBA" id="ARBA00022552"/>
    </source>
</evidence>
<evidence type="ECO:0000256" key="6">
    <source>
        <dbReference type="HAMAP-Rule" id="MF_03027"/>
    </source>
</evidence>
<dbReference type="Pfam" id="PF08145">
    <property type="entry name" value="BOP1NT"/>
    <property type="match status" value="1"/>
</dbReference>
<dbReference type="GO" id="GO:0030687">
    <property type="term" value="C:preribosome, large subunit precursor"/>
    <property type="evidence" value="ECO:0007669"/>
    <property type="project" value="UniProtKB-UniRule"/>
</dbReference>
<comment type="similarity">
    <text evidence="6">Belongs to the WD repeat BOP1/ERB1 family.</text>
</comment>
<dbReference type="AlphaFoldDB" id="A0A6A5HJB1"/>
<keyword evidence="8" id="KW-1133">Transmembrane helix</keyword>
<evidence type="ECO:0000259" key="9">
    <source>
        <dbReference type="SMART" id="SM01035"/>
    </source>
</evidence>
<dbReference type="HAMAP" id="MF_03027">
    <property type="entry name" value="BOP1"/>
    <property type="match status" value="1"/>
</dbReference>
<dbReference type="Gene3D" id="2.130.10.10">
    <property type="entry name" value="YVTN repeat-like/Quinoprotein amine dehydrogenase"/>
    <property type="match status" value="1"/>
</dbReference>
<dbReference type="PANTHER" id="PTHR17605:SF0">
    <property type="entry name" value="RIBOSOME BIOGENESIS PROTEIN BOP1"/>
    <property type="match status" value="1"/>
</dbReference>
<comment type="function">
    <text evidence="6">Required for maturation of ribosomal RNAs and formation of the large ribosomal subunit.</text>
</comment>
<evidence type="ECO:0000256" key="1">
    <source>
        <dbReference type="ARBA" id="ARBA00022517"/>
    </source>
</evidence>
<dbReference type="GO" id="GO:0005654">
    <property type="term" value="C:nucleoplasm"/>
    <property type="evidence" value="ECO:0007669"/>
    <property type="project" value="UniProtKB-SubCell"/>
</dbReference>
<dbReference type="Proteomes" id="UP000483820">
    <property type="component" value="Chromosome II"/>
</dbReference>
<dbReference type="PROSITE" id="PS50082">
    <property type="entry name" value="WD_REPEATS_2"/>
    <property type="match status" value="2"/>
</dbReference>
<dbReference type="PANTHER" id="PTHR17605">
    <property type="entry name" value="RIBOSOME BIOGENESIS PROTEIN BOP1 BLOCK OF PROLIFERATION 1 PROTEIN"/>
    <property type="match status" value="1"/>
</dbReference>
<dbReference type="GO" id="GO:0000466">
    <property type="term" value="P:maturation of 5.8S rRNA from tricistronic rRNA transcript (SSU-rRNA, 5.8S rRNA, LSU-rRNA)"/>
    <property type="evidence" value="ECO:0007669"/>
    <property type="project" value="UniProtKB-UniRule"/>
</dbReference>
<dbReference type="SMART" id="SM01035">
    <property type="entry name" value="BOP1NT"/>
    <property type="match status" value="1"/>
</dbReference>
<evidence type="ECO:0000313" key="10">
    <source>
        <dbReference type="EMBL" id="KAF1766684.1"/>
    </source>
</evidence>
<keyword evidence="2 6" id="KW-0698">rRNA processing</keyword>
<dbReference type="InterPro" id="IPR036322">
    <property type="entry name" value="WD40_repeat_dom_sf"/>
</dbReference>
<keyword evidence="5 6" id="KW-0539">Nucleus</keyword>
<accession>A0A6A5HJB1</accession>
<evidence type="ECO:0000256" key="7">
    <source>
        <dbReference type="PROSITE-ProRule" id="PRU00221"/>
    </source>
</evidence>
<dbReference type="CTD" id="9815925"/>
<proteinExistence type="inferred from homology"/>
<keyword evidence="8" id="KW-0812">Transmembrane</keyword>
<dbReference type="GO" id="GO:0070545">
    <property type="term" value="C:PeBoW complex"/>
    <property type="evidence" value="ECO:0007669"/>
    <property type="project" value="TreeGrafter"/>
</dbReference>
<comment type="subcellular location">
    <subcellularLocation>
        <location evidence="6">Nucleus</location>
        <location evidence="6">Nucleolus</location>
    </subcellularLocation>
    <subcellularLocation>
        <location evidence="6">Nucleus</location>
        <location evidence="6">Nucleoplasm</location>
    </subcellularLocation>
</comment>
<evidence type="ECO:0000256" key="8">
    <source>
        <dbReference type="SAM" id="Phobius"/>
    </source>
</evidence>
<comment type="caution">
    <text evidence="10">The sequence shown here is derived from an EMBL/GenBank/DDBJ whole genome shotgun (WGS) entry which is preliminary data.</text>
</comment>
<name>A0A6A5HJB1_CAERE</name>
<sequence length="850" mass="97935">MLAVRDHDHDRVLYLSINSAFADFKRWKMRKEIVSDEEAEEDPVVKSSLKIKFEWKIWHSHFFLEVFSENRNSEEDEIFLSLLWFAIVVTKICVIFGTSTLFQFMAILSTKLTSSWLIRYKFFSNDVKISLMCSNSKHNEISIGSTKTVNSIRIVSRVSTLLSDVVHNLVLTFSWNIGMASTSTAVPPKAKRKLDNGKKKPKTLKDEFGEKLDIKPVIPKPADEYDYDSSDEEDLRNTIGNIPIKWYDDEEHIGYDKFGEKIIKPAKKGEIETFLEKMEDPDYWRKVFDKQTGTDIRLTDEQIEKIHNIASGKYPTIGYNPYEPFLDIYSSQKEIHPIDNRPEPKARFIPSKDEMRMVSRMVHAIRMGWAKGPKAKKEEPKAYDLWAAEDALDNVTKSQLSRMRVHMPAPKVALPIHAESYNPPEEYLFDDDERKKWEETEKEDRVINFMPSKYDALRKVPQYDKFITERFERCLDLYLAPRQRKMRIHADPTDLLPDLPNPNDLRPFPTTLAFYMRGHTGQVRSISVEPERGELLASGGEDGTVRIWMMATGRCIKTFKMDGEVTSIAFCPVADRTLLAVAYEGKYVAILNTGCGDRLHVQQTESLLAETPTESQEDGAVVTWRKSKDKLVLKMPNEVRQVTWHAKGDYFASVCIDDIAKSVYVHQMSKAKSQCPFQKRKGHVQAVTFHPTQARLFVATKIHVREYDLARCVLVKKLITGCKHISSMATDANGENLFLGGLDRRFCWMDLQMGNKPWKKLKHHTAAIRSVAYHKKYPLLATVSDDGTAMVYYARIYSDFSKDNELYPVKRLRAHERTSNDLCMLHTTWHPTQPWLITAGADGTIAIFTY</sequence>
<keyword evidence="4" id="KW-0677">Repeat</keyword>
<keyword evidence="3 7" id="KW-0853">WD repeat</keyword>